<dbReference type="EMBL" id="QHHU01000011">
    <property type="protein sequence ID" value="RSM47012.1"/>
    <property type="molecule type" value="Genomic_DNA"/>
</dbReference>
<sequence>MKLAVSGASGHLGRQVTALLLNQVSPADVVLLTRSPDGLADAAARGADVRPADFDDPAGLAEALAGVERLLLISTDAVGQSVAQHRAAIDAAVAAGVRHVVYTSLYRPEEGNPAAAAGAHRETEEALRASPLAWTFLRNNLYAENQIQAVAQAVASGRLVTNARDGGIAYVSREDCAAAAAAVLTSEGHAGKAYDITGPATVSADDLAALGTTLTGAPVAVVQVDDDALIAGLVAHGLPEPAAPWIASFGVATREGWLDQPSTAVQDLTGRAPVSLHDVLKTHLAELTV</sequence>
<reference evidence="2 3" key="1">
    <citation type="submission" date="2018-05" db="EMBL/GenBank/DDBJ databases">
        <title>Evolution of GPA BGCs.</title>
        <authorList>
            <person name="Waglechner N."/>
            <person name="Wright G.D."/>
        </authorList>
    </citation>
    <scope>NUCLEOTIDE SEQUENCE [LARGE SCALE GENOMIC DNA]</scope>
    <source>
        <strain evidence="2 3">DSM 5908</strain>
    </source>
</reference>
<dbReference type="CDD" id="cd05269">
    <property type="entry name" value="TMR_SDR_a"/>
    <property type="match status" value="1"/>
</dbReference>
<evidence type="ECO:0000259" key="1">
    <source>
        <dbReference type="Pfam" id="PF13460"/>
    </source>
</evidence>
<dbReference type="RefSeq" id="WP_020639254.1">
    <property type="nucleotide sequence ID" value="NZ_QHHU01000011.1"/>
</dbReference>
<dbReference type="OrthoDB" id="3207931at2"/>
<dbReference type="AlphaFoldDB" id="A0A428WVC5"/>
<gene>
    <name evidence="2" type="ORF">DMA12_09725</name>
</gene>
<evidence type="ECO:0000313" key="2">
    <source>
        <dbReference type="EMBL" id="RSM47012.1"/>
    </source>
</evidence>
<evidence type="ECO:0000313" key="3">
    <source>
        <dbReference type="Proteomes" id="UP000286716"/>
    </source>
</evidence>
<dbReference type="InterPro" id="IPR052718">
    <property type="entry name" value="NmrA-type_oxidoreductase"/>
</dbReference>
<dbReference type="Pfam" id="PF13460">
    <property type="entry name" value="NAD_binding_10"/>
    <property type="match status" value="1"/>
</dbReference>
<feature type="domain" description="NAD(P)-binding" evidence="1">
    <location>
        <begin position="7"/>
        <end position="186"/>
    </location>
</feature>
<dbReference type="InterPro" id="IPR036291">
    <property type="entry name" value="NAD(P)-bd_dom_sf"/>
</dbReference>
<dbReference type="Proteomes" id="UP000286716">
    <property type="component" value="Unassembled WGS sequence"/>
</dbReference>
<organism evidence="2 3">
    <name type="scientific">Amycolatopsis balhimycina DSM 5908</name>
    <dbReference type="NCBI Taxonomy" id="1081091"/>
    <lineage>
        <taxon>Bacteria</taxon>
        <taxon>Bacillati</taxon>
        <taxon>Actinomycetota</taxon>
        <taxon>Actinomycetes</taxon>
        <taxon>Pseudonocardiales</taxon>
        <taxon>Pseudonocardiaceae</taxon>
        <taxon>Amycolatopsis</taxon>
    </lineage>
</organism>
<dbReference type="InterPro" id="IPR016040">
    <property type="entry name" value="NAD(P)-bd_dom"/>
</dbReference>
<dbReference type="PANTHER" id="PTHR47129">
    <property type="entry name" value="QUINONE OXIDOREDUCTASE 2"/>
    <property type="match status" value="1"/>
</dbReference>
<accession>A0A428WVC5</accession>
<dbReference type="Gene3D" id="3.90.25.10">
    <property type="entry name" value="UDP-galactose 4-epimerase, domain 1"/>
    <property type="match status" value="1"/>
</dbReference>
<dbReference type="PANTHER" id="PTHR47129:SF1">
    <property type="entry name" value="NMRA-LIKE DOMAIN-CONTAINING PROTEIN"/>
    <property type="match status" value="1"/>
</dbReference>
<dbReference type="SUPFAM" id="SSF51735">
    <property type="entry name" value="NAD(P)-binding Rossmann-fold domains"/>
    <property type="match status" value="1"/>
</dbReference>
<proteinExistence type="predicted"/>
<protein>
    <submittedName>
        <fullName evidence="2">SDR family NAD(P)-dependent oxidoreductase</fullName>
    </submittedName>
</protein>
<dbReference type="Gene3D" id="3.40.50.720">
    <property type="entry name" value="NAD(P)-binding Rossmann-like Domain"/>
    <property type="match status" value="1"/>
</dbReference>
<keyword evidence="3" id="KW-1185">Reference proteome</keyword>
<name>A0A428WVC5_AMYBA</name>
<comment type="caution">
    <text evidence="2">The sequence shown here is derived from an EMBL/GenBank/DDBJ whole genome shotgun (WGS) entry which is preliminary data.</text>
</comment>